<dbReference type="Proteomes" id="UP000535838">
    <property type="component" value="Unassembled WGS sequence"/>
</dbReference>
<protein>
    <submittedName>
        <fullName evidence="2">Uncharacterized protein</fullName>
    </submittedName>
</protein>
<sequence>MSKSQSKKKRLKLERDGALNPEQLRNQWQRKPRTQVQPNRKAEQRRSHCRRKDGSDGAVFTLRAS</sequence>
<proteinExistence type="predicted"/>
<dbReference type="RefSeq" id="WP_185120410.1">
    <property type="nucleotide sequence ID" value="NZ_JACJVQ010000011.1"/>
</dbReference>
<keyword evidence="3" id="KW-1185">Reference proteome</keyword>
<accession>A0A841STA6</accession>
<gene>
    <name evidence="2" type="ORF">H7B67_13720</name>
</gene>
<name>A0A841STA6_9BACL</name>
<comment type="caution">
    <text evidence="2">The sequence shown here is derived from an EMBL/GenBank/DDBJ whole genome shotgun (WGS) entry which is preliminary data.</text>
</comment>
<feature type="region of interest" description="Disordered" evidence="1">
    <location>
        <begin position="1"/>
        <end position="65"/>
    </location>
</feature>
<reference evidence="2 3" key="1">
    <citation type="submission" date="2020-08" db="EMBL/GenBank/DDBJ databases">
        <title>Cohnella phylogeny.</title>
        <authorList>
            <person name="Dunlap C."/>
        </authorList>
    </citation>
    <scope>NUCLEOTIDE SEQUENCE [LARGE SCALE GENOMIC DNA]</scope>
    <source>
        <strain evidence="2 3">DSM 25241</strain>
    </source>
</reference>
<feature type="compositionally biased region" description="Basic residues" evidence="1">
    <location>
        <begin position="1"/>
        <end position="12"/>
    </location>
</feature>
<evidence type="ECO:0000256" key="1">
    <source>
        <dbReference type="SAM" id="MobiDB-lite"/>
    </source>
</evidence>
<dbReference type="EMBL" id="JACJVQ010000011">
    <property type="protein sequence ID" value="MBB6635174.1"/>
    <property type="molecule type" value="Genomic_DNA"/>
</dbReference>
<evidence type="ECO:0000313" key="3">
    <source>
        <dbReference type="Proteomes" id="UP000535838"/>
    </source>
</evidence>
<organism evidence="2 3">
    <name type="scientific">Cohnella thailandensis</name>
    <dbReference type="NCBI Taxonomy" id="557557"/>
    <lineage>
        <taxon>Bacteria</taxon>
        <taxon>Bacillati</taxon>
        <taxon>Bacillota</taxon>
        <taxon>Bacilli</taxon>
        <taxon>Bacillales</taxon>
        <taxon>Paenibacillaceae</taxon>
        <taxon>Cohnella</taxon>
    </lineage>
</organism>
<dbReference type="AlphaFoldDB" id="A0A841STA6"/>
<evidence type="ECO:0000313" key="2">
    <source>
        <dbReference type="EMBL" id="MBB6635174.1"/>
    </source>
</evidence>